<dbReference type="AlphaFoldDB" id="A0AAD5SQG9"/>
<name>A0AAD5SQG9_9FUNG</name>
<proteinExistence type="predicted"/>
<protein>
    <submittedName>
        <fullName evidence="1">Uncharacterized protein</fullName>
    </submittedName>
</protein>
<gene>
    <name evidence="1" type="ORF">HK100_008618</name>
</gene>
<feature type="non-terminal residue" evidence="1">
    <location>
        <position position="139"/>
    </location>
</feature>
<keyword evidence="2" id="KW-1185">Reference proteome</keyword>
<accession>A0AAD5SQG9</accession>
<evidence type="ECO:0000313" key="1">
    <source>
        <dbReference type="EMBL" id="KAJ3086709.1"/>
    </source>
</evidence>
<dbReference type="EMBL" id="JADGJH010004220">
    <property type="protein sequence ID" value="KAJ3086709.1"/>
    <property type="molecule type" value="Genomic_DNA"/>
</dbReference>
<organism evidence="1 2">
    <name type="scientific">Physocladia obscura</name>
    <dbReference type="NCBI Taxonomy" id="109957"/>
    <lineage>
        <taxon>Eukaryota</taxon>
        <taxon>Fungi</taxon>
        <taxon>Fungi incertae sedis</taxon>
        <taxon>Chytridiomycota</taxon>
        <taxon>Chytridiomycota incertae sedis</taxon>
        <taxon>Chytridiomycetes</taxon>
        <taxon>Chytridiales</taxon>
        <taxon>Chytriomycetaceae</taxon>
        <taxon>Physocladia</taxon>
    </lineage>
</organism>
<evidence type="ECO:0000313" key="2">
    <source>
        <dbReference type="Proteomes" id="UP001211907"/>
    </source>
</evidence>
<reference evidence="1" key="1">
    <citation type="submission" date="2020-05" db="EMBL/GenBank/DDBJ databases">
        <title>Phylogenomic resolution of chytrid fungi.</title>
        <authorList>
            <person name="Stajich J.E."/>
            <person name="Amses K."/>
            <person name="Simmons R."/>
            <person name="Seto K."/>
            <person name="Myers J."/>
            <person name="Bonds A."/>
            <person name="Quandt C.A."/>
            <person name="Barry K."/>
            <person name="Liu P."/>
            <person name="Grigoriev I."/>
            <person name="Longcore J.E."/>
            <person name="James T.Y."/>
        </authorList>
    </citation>
    <scope>NUCLEOTIDE SEQUENCE</scope>
    <source>
        <strain evidence="1">JEL0513</strain>
    </source>
</reference>
<comment type="caution">
    <text evidence="1">The sequence shown here is derived from an EMBL/GenBank/DDBJ whole genome shotgun (WGS) entry which is preliminary data.</text>
</comment>
<sequence>MEKGHAERLQDLMQSRRREIDTILCTDRPKATNADSNVSNHSMKHISNRNTFISASTSTSSKLEILLRRQNQLRHQMAEQAAKVTAAKHLVEFLKRCITLHIRKRKINSLLETDYLKKIKLTASDPSDFADHGSDNTDS</sequence>
<dbReference type="Proteomes" id="UP001211907">
    <property type="component" value="Unassembled WGS sequence"/>
</dbReference>